<protein>
    <recommendedName>
        <fullName evidence="7">DUF2283 domain-containing protein</fullName>
    </recommendedName>
</protein>
<name>A0A6V8PEP4_9ACTN</name>
<evidence type="ECO:0000313" key="2">
    <source>
        <dbReference type="EMBL" id="GFP30813.1"/>
    </source>
</evidence>
<dbReference type="EMBL" id="BLSD01000066">
    <property type="protein sequence ID" value="GFP39580.1"/>
    <property type="molecule type" value="Genomic_DNA"/>
</dbReference>
<gene>
    <name evidence="1" type="ORF">HKBW3S03_01385</name>
    <name evidence="2" type="ORF">HKBW3S34_01733</name>
    <name evidence="3" type="ORF">HKBW3S47_01278</name>
</gene>
<dbReference type="Proteomes" id="UP000588083">
    <property type="component" value="Unassembled WGS sequence"/>
</dbReference>
<dbReference type="Pfam" id="PF10049">
    <property type="entry name" value="DUF2283"/>
    <property type="match status" value="1"/>
</dbReference>
<dbReference type="Proteomes" id="UP000569018">
    <property type="component" value="Unassembled WGS sequence"/>
</dbReference>
<dbReference type="EMBL" id="BLRU01000167">
    <property type="protein sequence ID" value="GFP19881.1"/>
    <property type="molecule type" value="Genomic_DNA"/>
</dbReference>
<dbReference type="PANTHER" id="PTHR37029:SF1">
    <property type="entry name" value="SSR1768 PROTEIN"/>
    <property type="match status" value="1"/>
</dbReference>
<sequence length="67" mass="7356">MNYDPDGDVLYIVAQKGEEEEFVEIAPGVNGELDAEGKVVGVEILNASRFLSSLINPLHQKQIQLQS</sequence>
<reference evidence="4 5" key="1">
    <citation type="journal article" date="2020" name="Front. Microbiol.">
        <title>Single-cell genomics of novel Actinobacteria with the Wood-Ljungdahl pathway discovered in a serpentinizing system.</title>
        <authorList>
            <person name="Merino N."/>
            <person name="Kawai M."/>
            <person name="Boyd E.S."/>
            <person name="Colman D.R."/>
            <person name="McGlynn S.E."/>
            <person name="Nealson K.H."/>
            <person name="Kurokawa K."/>
            <person name="Hongoh Y."/>
        </authorList>
    </citation>
    <scope>NUCLEOTIDE SEQUENCE [LARGE SCALE GENOMIC DNA]</scope>
    <source>
        <strain evidence="1 5">S03</strain>
        <strain evidence="2 6">S34</strain>
        <strain evidence="3 4">S47</strain>
    </source>
</reference>
<evidence type="ECO:0000313" key="5">
    <source>
        <dbReference type="Proteomes" id="UP000574717"/>
    </source>
</evidence>
<organism evidence="2 6">
    <name type="scientific">Candidatus Hakubella thermalkaliphila</name>
    <dbReference type="NCBI Taxonomy" id="2754717"/>
    <lineage>
        <taxon>Bacteria</taxon>
        <taxon>Bacillati</taxon>
        <taxon>Actinomycetota</taxon>
        <taxon>Actinomycetota incertae sedis</taxon>
        <taxon>Candidatus Hakubellales</taxon>
        <taxon>Candidatus Hakubellaceae</taxon>
        <taxon>Candidatus Hakubella</taxon>
    </lineage>
</organism>
<evidence type="ECO:0000313" key="3">
    <source>
        <dbReference type="EMBL" id="GFP39580.1"/>
    </source>
</evidence>
<dbReference type="AlphaFoldDB" id="A0A6V8PEP4"/>
<evidence type="ECO:0000313" key="1">
    <source>
        <dbReference type="EMBL" id="GFP19881.1"/>
    </source>
</evidence>
<dbReference type="InterPro" id="IPR019270">
    <property type="entry name" value="DUF2283"/>
</dbReference>
<dbReference type="Proteomes" id="UP000574717">
    <property type="component" value="Unassembled WGS sequence"/>
</dbReference>
<accession>A0A6V8PEP4</accession>
<keyword evidence="6" id="KW-1185">Reference proteome</keyword>
<dbReference type="PANTHER" id="PTHR37029">
    <property type="entry name" value="SSR1768 PROTEIN"/>
    <property type="match status" value="1"/>
</dbReference>
<evidence type="ECO:0000313" key="6">
    <source>
        <dbReference type="Proteomes" id="UP000588083"/>
    </source>
</evidence>
<evidence type="ECO:0008006" key="7">
    <source>
        <dbReference type="Google" id="ProtNLM"/>
    </source>
</evidence>
<dbReference type="RefSeq" id="WP_176235818.1">
    <property type="nucleotide sequence ID" value="NZ_BLRU01000167.1"/>
</dbReference>
<comment type="caution">
    <text evidence="2">The sequence shown here is derived from an EMBL/GenBank/DDBJ whole genome shotgun (WGS) entry which is preliminary data.</text>
</comment>
<dbReference type="EMBL" id="BLRZ01000107">
    <property type="protein sequence ID" value="GFP30813.1"/>
    <property type="molecule type" value="Genomic_DNA"/>
</dbReference>
<proteinExistence type="predicted"/>
<evidence type="ECO:0000313" key="4">
    <source>
        <dbReference type="Proteomes" id="UP000569018"/>
    </source>
</evidence>